<organism evidence="8">
    <name type="scientific">Strongyloides ratti</name>
    <name type="common">Parasitic roundworm</name>
    <dbReference type="NCBI Taxonomy" id="34506"/>
    <lineage>
        <taxon>Eukaryota</taxon>
        <taxon>Metazoa</taxon>
        <taxon>Ecdysozoa</taxon>
        <taxon>Nematoda</taxon>
        <taxon>Chromadorea</taxon>
        <taxon>Rhabditida</taxon>
        <taxon>Tylenchina</taxon>
        <taxon>Panagrolaimomorpha</taxon>
        <taxon>Strongyloidoidea</taxon>
        <taxon>Strongyloididae</taxon>
        <taxon>Strongyloides</taxon>
    </lineage>
</organism>
<keyword evidence="5 7" id="KW-0496">Mitochondrion</keyword>
<dbReference type="InterPro" id="IPR033182">
    <property type="entry name" value="MIC26/MIC27_animal"/>
</dbReference>
<keyword evidence="6 7" id="KW-0472">Membrane</keyword>
<dbReference type="GO" id="GO:0061617">
    <property type="term" value="C:MICOS complex"/>
    <property type="evidence" value="ECO:0007669"/>
    <property type="project" value="UniProtKB-UniRule"/>
</dbReference>
<evidence type="ECO:0000256" key="1">
    <source>
        <dbReference type="ARBA" id="ARBA00004325"/>
    </source>
</evidence>
<keyword evidence="7" id="KW-0999">Mitochondrion inner membrane</keyword>
<dbReference type="WormBase" id="SRAE_2000386500">
    <property type="protein sequence ID" value="SRP06340"/>
    <property type="gene ID" value="WBGene00264092"/>
</dbReference>
<comment type="subcellular location">
    <subcellularLocation>
        <location evidence="7">Mitochondrion inner membrane</location>
    </subcellularLocation>
    <subcellularLocation>
        <location evidence="1">Mitochondrion membrane</location>
    </subcellularLocation>
</comment>
<evidence type="ECO:0000256" key="6">
    <source>
        <dbReference type="ARBA" id="ARBA00023136"/>
    </source>
</evidence>
<gene>
    <name evidence="8 10 11" type="ORF">SRAE_2000386500</name>
</gene>
<proteinExistence type="inferred from homology"/>
<accession>A0A090LNZ0</accession>
<dbReference type="STRING" id="34506.A0A090LNZ0"/>
<dbReference type="Pfam" id="PF09769">
    <property type="entry name" value="ApoO"/>
    <property type="match status" value="1"/>
</dbReference>
<name>A0A090LNZ0_STRRB</name>
<dbReference type="RefSeq" id="XP_024508415.1">
    <property type="nucleotide sequence ID" value="XM_024655110.1"/>
</dbReference>
<evidence type="ECO:0000313" key="9">
    <source>
        <dbReference type="Proteomes" id="UP000035682"/>
    </source>
</evidence>
<evidence type="ECO:0000256" key="3">
    <source>
        <dbReference type="ARBA" id="ARBA00022692"/>
    </source>
</evidence>
<dbReference type="OMA" id="AEQTWYS"/>
<dbReference type="Proteomes" id="UP000035682">
    <property type="component" value="Unplaced"/>
</dbReference>
<dbReference type="AlphaFoldDB" id="A0A090LNZ0"/>
<comment type="similarity">
    <text evidence="2">Belongs to the apolipoprotein O/MICOS complex subunit Mic27 family.</text>
</comment>
<keyword evidence="8" id="KW-0449">Lipoprotein</keyword>
<protein>
    <recommendedName>
        <fullName evidence="7">MICOS complex subunit</fullName>
    </recommendedName>
</protein>
<reference evidence="10" key="2">
    <citation type="submission" date="2020-12" db="UniProtKB">
        <authorList>
            <consortium name="WormBaseParasite"/>
        </authorList>
    </citation>
    <scope>IDENTIFICATION</scope>
</reference>
<comment type="function">
    <text evidence="7">Component of the MICOS complex, a large protein complex of the mitochondrial inner membrane that plays crucial roles in the maintenance of crista junctions, inner membrane architecture, and formation of contact sites to the outer membrane.</text>
</comment>
<dbReference type="CTD" id="36381585"/>
<dbReference type="GO" id="GO:0042407">
    <property type="term" value="P:cristae formation"/>
    <property type="evidence" value="ECO:0007669"/>
    <property type="project" value="InterPro"/>
</dbReference>
<sequence>MDYIEAAKNKTADFYKQWVRLSNMENKAPENLTTINDLPFYNDQKTDLTKYTYVEESPILLQKSVSVARQIASDQYSLISERFEVVNKFGKCVKKHYYNTKEYIEKEGTVIPKAAIITLGGISGFILYFRRYGLRKYFYATAGIGVMTAFCYPEETVDVVKTGYYHSLSAYEKFKEGDKKEKKH</sequence>
<dbReference type="WBParaSite" id="SRAE_2000386500.1">
    <property type="protein sequence ID" value="SRAE_2000386500.1"/>
    <property type="gene ID" value="WBGene00264092"/>
</dbReference>
<evidence type="ECO:0000256" key="5">
    <source>
        <dbReference type="ARBA" id="ARBA00023128"/>
    </source>
</evidence>
<evidence type="ECO:0000313" key="8">
    <source>
        <dbReference type="EMBL" id="CEF69215.1"/>
    </source>
</evidence>
<evidence type="ECO:0000256" key="7">
    <source>
        <dbReference type="RuleBase" id="RU363021"/>
    </source>
</evidence>
<dbReference type="OrthoDB" id="5973346at2759"/>
<keyword evidence="4 7" id="KW-1133">Transmembrane helix</keyword>
<keyword evidence="3 7" id="KW-0812">Transmembrane</keyword>
<feature type="transmembrane region" description="Helical" evidence="7">
    <location>
        <begin position="110"/>
        <end position="129"/>
    </location>
</feature>
<evidence type="ECO:0000313" key="11">
    <source>
        <dbReference type="WormBase" id="SRAE_2000386500"/>
    </source>
</evidence>
<keyword evidence="9" id="KW-1185">Reference proteome</keyword>
<reference evidence="8 9" key="1">
    <citation type="submission" date="2014-09" db="EMBL/GenBank/DDBJ databases">
        <authorList>
            <person name="Martin A.A."/>
        </authorList>
    </citation>
    <scope>NUCLEOTIDE SEQUENCE</scope>
    <source>
        <strain evidence="9">ED321</strain>
        <strain evidence="8">ED321 Heterogonic</strain>
    </source>
</reference>
<evidence type="ECO:0000313" key="10">
    <source>
        <dbReference type="WBParaSite" id="SRAE_2000386500.1"/>
    </source>
</evidence>
<evidence type="ECO:0000256" key="4">
    <source>
        <dbReference type="ARBA" id="ARBA00022989"/>
    </source>
</evidence>
<evidence type="ECO:0000256" key="2">
    <source>
        <dbReference type="ARBA" id="ARBA00010904"/>
    </source>
</evidence>
<comment type="subunit">
    <text evidence="7">Component of the mitochondrial contact site and cristae organizing system (MICOS) complex.</text>
</comment>
<dbReference type="EMBL" id="LN609529">
    <property type="protein sequence ID" value="CEF69215.1"/>
    <property type="molecule type" value="Genomic_DNA"/>
</dbReference>
<dbReference type="InterPro" id="IPR019166">
    <property type="entry name" value="MIC26/MIC27"/>
</dbReference>
<dbReference type="PANTHER" id="PTHR14564">
    <property type="entry name" value="MICOS COMPLEX SUBUNIT MIC26 / MIC27 FAMILY MEMBER"/>
    <property type="match status" value="1"/>
</dbReference>
<dbReference type="GeneID" id="36381585"/>